<proteinExistence type="predicted"/>
<dbReference type="Gene3D" id="3.40.50.1820">
    <property type="entry name" value="alpha/beta hydrolase"/>
    <property type="match status" value="1"/>
</dbReference>
<sequence>MLTKYFSRLVLLFLFLQVSGISANAQSPAPIKMVDVILRPDHDDWNYKTNEDATVEITVLKYGVPVQNAQVSLEAGPQLLPTDKREKLTLENGRGKINAGTSRQPGFRRVLVTALVNNHSYTGEVTLAFSPEQILPAITMPDDFTQFWAKAMDESSKIPMDTRLSYMPDLSTSTVDVYLVNLQNYKAGQRLYGYLCKPKTPGKYPVIFEPPGAGIKAIAPNFSLASQGFITFSSEIHGLSPLLDKETYTNISNAFGDYTAYKLDDRDNYYYKRVYLGCLRAIDYLCSLPEFDGKNVLVTGGSQGGALAIVTAALDKRVTAVSAFYPALSDITGYLQGRAGGWPHLLNANNALKHNTPEKIRTLGYYDVVNFAKNLSVPGFYSWGYNDQVTPPSSVFAVVNSIKAPKTIEITPISGHWRFGETNQKSIEWLKKQVKPLRK</sequence>
<name>A0ABW4ZMR1_9SPHI</name>
<feature type="domain" description="Acetyl xylan esterase" evidence="2">
    <location>
        <begin position="138"/>
        <end position="432"/>
    </location>
</feature>
<dbReference type="Proteomes" id="UP001597387">
    <property type="component" value="Unassembled WGS sequence"/>
</dbReference>
<feature type="chain" id="PRO_5046794049" evidence="1">
    <location>
        <begin position="26"/>
        <end position="439"/>
    </location>
</feature>
<dbReference type="SUPFAM" id="SSF53474">
    <property type="entry name" value="alpha/beta-Hydrolases"/>
    <property type="match status" value="1"/>
</dbReference>
<keyword evidence="4" id="KW-1185">Reference proteome</keyword>
<evidence type="ECO:0000313" key="3">
    <source>
        <dbReference type="EMBL" id="MFD2163169.1"/>
    </source>
</evidence>
<feature type="signal peptide" evidence="1">
    <location>
        <begin position="1"/>
        <end position="25"/>
    </location>
</feature>
<dbReference type="InterPro" id="IPR008391">
    <property type="entry name" value="AXE1_dom"/>
</dbReference>
<reference evidence="4" key="1">
    <citation type="journal article" date="2019" name="Int. J. Syst. Evol. Microbiol.">
        <title>The Global Catalogue of Microorganisms (GCM) 10K type strain sequencing project: providing services to taxonomists for standard genome sequencing and annotation.</title>
        <authorList>
            <consortium name="The Broad Institute Genomics Platform"/>
            <consortium name="The Broad Institute Genome Sequencing Center for Infectious Disease"/>
            <person name="Wu L."/>
            <person name="Ma J."/>
        </authorList>
    </citation>
    <scope>NUCLEOTIDE SEQUENCE [LARGE SCALE GENOMIC DNA]</scope>
    <source>
        <strain evidence="4">KCTC 42217</strain>
    </source>
</reference>
<keyword evidence="1" id="KW-0732">Signal</keyword>
<comment type="caution">
    <text evidence="3">The sequence shown here is derived from an EMBL/GenBank/DDBJ whole genome shotgun (WGS) entry which is preliminary data.</text>
</comment>
<organism evidence="3 4">
    <name type="scientific">Paradesertivirga mongoliensis</name>
    <dbReference type="NCBI Taxonomy" id="2100740"/>
    <lineage>
        <taxon>Bacteria</taxon>
        <taxon>Pseudomonadati</taxon>
        <taxon>Bacteroidota</taxon>
        <taxon>Sphingobacteriia</taxon>
        <taxon>Sphingobacteriales</taxon>
        <taxon>Sphingobacteriaceae</taxon>
        <taxon>Paradesertivirga</taxon>
    </lineage>
</organism>
<dbReference type="EMBL" id="JBHUHZ010000002">
    <property type="protein sequence ID" value="MFD2163169.1"/>
    <property type="molecule type" value="Genomic_DNA"/>
</dbReference>
<accession>A0ABW4ZMR1</accession>
<dbReference type="PANTHER" id="PTHR40111:SF1">
    <property type="entry name" value="CEPHALOSPORIN-C DEACETYLASE"/>
    <property type="match status" value="1"/>
</dbReference>
<dbReference type="RefSeq" id="WP_255901305.1">
    <property type="nucleotide sequence ID" value="NZ_JAFMZO010000002.1"/>
</dbReference>
<gene>
    <name evidence="3" type="ORF">ACFSJU_12255</name>
</gene>
<dbReference type="InterPro" id="IPR039069">
    <property type="entry name" value="CE7"/>
</dbReference>
<dbReference type="PANTHER" id="PTHR40111">
    <property type="entry name" value="CEPHALOSPORIN-C DEACETYLASE"/>
    <property type="match status" value="1"/>
</dbReference>
<dbReference type="Pfam" id="PF05448">
    <property type="entry name" value="AXE1"/>
    <property type="match status" value="1"/>
</dbReference>
<evidence type="ECO:0000313" key="4">
    <source>
        <dbReference type="Proteomes" id="UP001597387"/>
    </source>
</evidence>
<dbReference type="InterPro" id="IPR029058">
    <property type="entry name" value="AB_hydrolase_fold"/>
</dbReference>
<evidence type="ECO:0000256" key="1">
    <source>
        <dbReference type="SAM" id="SignalP"/>
    </source>
</evidence>
<protein>
    <submittedName>
        <fullName evidence="3">Acetylxylan esterase</fullName>
    </submittedName>
</protein>
<evidence type="ECO:0000259" key="2">
    <source>
        <dbReference type="Pfam" id="PF05448"/>
    </source>
</evidence>